<keyword evidence="4" id="KW-0472">Membrane</keyword>
<evidence type="ECO:0000259" key="6">
    <source>
        <dbReference type="Pfam" id="PF07980"/>
    </source>
</evidence>
<dbReference type="PROSITE" id="PS51257">
    <property type="entry name" value="PROKAR_LIPOPROTEIN"/>
    <property type="match status" value="1"/>
</dbReference>
<evidence type="ECO:0000259" key="7">
    <source>
        <dbReference type="Pfam" id="PF14322"/>
    </source>
</evidence>
<dbReference type="Proteomes" id="UP000184420">
    <property type="component" value="Unassembled WGS sequence"/>
</dbReference>
<dbReference type="STRING" id="1419482.SAMN05444266_102592"/>
<feature type="domain" description="SusD-like N-terminal" evidence="7">
    <location>
        <begin position="75"/>
        <end position="223"/>
    </location>
</feature>
<name>A0A1M6Z2U0_9BACT</name>
<accession>A0A1M6Z2U0</accession>
<dbReference type="SUPFAM" id="SSF48452">
    <property type="entry name" value="TPR-like"/>
    <property type="match status" value="1"/>
</dbReference>
<evidence type="ECO:0000256" key="2">
    <source>
        <dbReference type="ARBA" id="ARBA00006275"/>
    </source>
</evidence>
<evidence type="ECO:0000256" key="1">
    <source>
        <dbReference type="ARBA" id="ARBA00004442"/>
    </source>
</evidence>
<evidence type="ECO:0000313" key="8">
    <source>
        <dbReference type="EMBL" id="SHL24806.1"/>
    </source>
</evidence>
<evidence type="ECO:0000256" key="5">
    <source>
        <dbReference type="ARBA" id="ARBA00023237"/>
    </source>
</evidence>
<dbReference type="EMBL" id="FRBL01000002">
    <property type="protein sequence ID" value="SHL24806.1"/>
    <property type="molecule type" value="Genomic_DNA"/>
</dbReference>
<evidence type="ECO:0000256" key="4">
    <source>
        <dbReference type="ARBA" id="ARBA00023136"/>
    </source>
</evidence>
<keyword evidence="5" id="KW-0998">Cell outer membrane</keyword>
<dbReference type="Pfam" id="PF14322">
    <property type="entry name" value="SusD-like_3"/>
    <property type="match status" value="1"/>
</dbReference>
<organism evidence="8 9">
    <name type="scientific">Chitinophaga jiangningensis</name>
    <dbReference type="NCBI Taxonomy" id="1419482"/>
    <lineage>
        <taxon>Bacteria</taxon>
        <taxon>Pseudomonadati</taxon>
        <taxon>Bacteroidota</taxon>
        <taxon>Chitinophagia</taxon>
        <taxon>Chitinophagales</taxon>
        <taxon>Chitinophagaceae</taxon>
        <taxon>Chitinophaga</taxon>
    </lineage>
</organism>
<dbReference type="Pfam" id="PF07980">
    <property type="entry name" value="SusD_RagB"/>
    <property type="match status" value="1"/>
</dbReference>
<dbReference type="OrthoDB" id="5694214at2"/>
<evidence type="ECO:0000313" key="9">
    <source>
        <dbReference type="Proteomes" id="UP000184420"/>
    </source>
</evidence>
<proteinExistence type="inferred from homology"/>
<gene>
    <name evidence="8" type="ORF">SAMN05444266_102592</name>
</gene>
<dbReference type="Gene3D" id="1.25.40.390">
    <property type="match status" value="1"/>
</dbReference>
<reference evidence="8 9" key="1">
    <citation type="submission" date="2016-11" db="EMBL/GenBank/DDBJ databases">
        <authorList>
            <person name="Jaros S."/>
            <person name="Januszkiewicz K."/>
            <person name="Wedrychowicz H."/>
        </authorList>
    </citation>
    <scope>NUCLEOTIDE SEQUENCE [LARGE SCALE GENOMIC DNA]</scope>
    <source>
        <strain evidence="8 9">DSM 27406</strain>
    </source>
</reference>
<comment type="similarity">
    <text evidence="2">Belongs to the SusD family.</text>
</comment>
<dbReference type="RefSeq" id="WP_073079451.1">
    <property type="nucleotide sequence ID" value="NZ_FRBL01000002.1"/>
</dbReference>
<dbReference type="InterPro" id="IPR011990">
    <property type="entry name" value="TPR-like_helical_dom_sf"/>
</dbReference>
<dbReference type="InterPro" id="IPR033985">
    <property type="entry name" value="SusD-like_N"/>
</dbReference>
<comment type="subcellular location">
    <subcellularLocation>
        <location evidence="1">Cell outer membrane</location>
    </subcellularLocation>
</comment>
<dbReference type="AlphaFoldDB" id="A0A1M6Z2U0"/>
<keyword evidence="9" id="KW-1185">Reference proteome</keyword>
<sequence length="544" mass="61669">MRKYTLLLPVLACIGFAACQKDVIEKEPLEFIDDDLVFDKLDSLGVYAERYLYNVYADLPSGFNRISSNILDAGTDDAVPNNATATVQYFSNGQWTPYNLPDNRWTQNYNIIQKVNLFLSKIDQVPLKTAGLKDQWKAEARLMRAWAYFELTKRWGGVPLIGDQVFDINSDISYPRNSYNECVSYIVKEADTARKYLPTAYATAYYGRLTSGAAMALKSRVLLYAASELNNPEHNTEKWLAAAQAAKDVMDTKLYTLPAAFDDVYLKRKNSEIIVAYMTGQGYTVEMLNGPVGSKRGDGGATNPTQELVDEFEMANGKMITEAGSGYDANKPYTGRDPRFYYTVFHNGMSWLGRTVETFDGGIDRALGFGNTVSGETRTGYYMRKFLTTAGTTSSYTSADHCFPIIRYGEILLNYAEALNEASGPVKEVYDAVQLIRQRAKLNPYTLPAGLTKEQMRERIRHERRVEMAFEEQRFWDIRRWKIADKVLNGSLHGVQITKAQDGSLTYTKVEVTPTKFLADRMYLYPIPYQEMISNGNMRQNPNW</sequence>
<evidence type="ECO:0000256" key="3">
    <source>
        <dbReference type="ARBA" id="ARBA00022729"/>
    </source>
</evidence>
<dbReference type="GO" id="GO:0009279">
    <property type="term" value="C:cell outer membrane"/>
    <property type="evidence" value="ECO:0007669"/>
    <property type="project" value="UniProtKB-SubCell"/>
</dbReference>
<keyword evidence="3" id="KW-0732">Signal</keyword>
<protein>
    <submittedName>
        <fullName evidence="8">Starch-binding associating with outer membrane</fullName>
    </submittedName>
</protein>
<dbReference type="InterPro" id="IPR012944">
    <property type="entry name" value="SusD_RagB_dom"/>
</dbReference>
<feature type="domain" description="RagB/SusD" evidence="6">
    <location>
        <begin position="295"/>
        <end position="544"/>
    </location>
</feature>